<dbReference type="STRING" id="49390.A0A068TSP4"/>
<evidence type="ECO:0000256" key="2">
    <source>
        <dbReference type="SAM" id="Phobius"/>
    </source>
</evidence>
<dbReference type="PANTHER" id="PTHR46867">
    <property type="entry name" value="MITOCHONDRIAL IMPORT RECEPTOR SUBUNIT TOM9-2"/>
    <property type="match status" value="1"/>
</dbReference>
<feature type="transmembrane region" description="Helical" evidence="2">
    <location>
        <begin position="58"/>
        <end position="75"/>
    </location>
</feature>
<evidence type="ECO:0008006" key="5">
    <source>
        <dbReference type="Google" id="ProtNLM"/>
    </source>
</evidence>
<dbReference type="AlphaFoldDB" id="A0A068TSP4"/>
<dbReference type="OMA" id="KGKQAAC"/>
<evidence type="ECO:0000256" key="1">
    <source>
        <dbReference type="SAM" id="MobiDB-lite"/>
    </source>
</evidence>
<gene>
    <name evidence="3" type="ORF">GSCOC_T00026419001</name>
</gene>
<keyword evidence="2" id="KW-0812">Transmembrane</keyword>
<reference evidence="4" key="1">
    <citation type="journal article" date="2014" name="Science">
        <title>The coffee genome provides insight into the convergent evolution of caffeine biosynthesis.</title>
        <authorList>
            <person name="Denoeud F."/>
            <person name="Carretero-Paulet L."/>
            <person name="Dereeper A."/>
            <person name="Droc G."/>
            <person name="Guyot R."/>
            <person name="Pietrella M."/>
            <person name="Zheng C."/>
            <person name="Alberti A."/>
            <person name="Anthony F."/>
            <person name="Aprea G."/>
            <person name="Aury J.M."/>
            <person name="Bento P."/>
            <person name="Bernard M."/>
            <person name="Bocs S."/>
            <person name="Campa C."/>
            <person name="Cenci A."/>
            <person name="Combes M.C."/>
            <person name="Crouzillat D."/>
            <person name="Da Silva C."/>
            <person name="Daddiego L."/>
            <person name="De Bellis F."/>
            <person name="Dussert S."/>
            <person name="Garsmeur O."/>
            <person name="Gayraud T."/>
            <person name="Guignon V."/>
            <person name="Jahn K."/>
            <person name="Jamilloux V."/>
            <person name="Joet T."/>
            <person name="Labadie K."/>
            <person name="Lan T."/>
            <person name="Leclercq J."/>
            <person name="Lepelley M."/>
            <person name="Leroy T."/>
            <person name="Li L.T."/>
            <person name="Librado P."/>
            <person name="Lopez L."/>
            <person name="Munoz A."/>
            <person name="Noel B."/>
            <person name="Pallavicini A."/>
            <person name="Perrotta G."/>
            <person name="Poncet V."/>
            <person name="Pot D."/>
            <person name="Priyono X."/>
            <person name="Rigoreau M."/>
            <person name="Rouard M."/>
            <person name="Rozas J."/>
            <person name="Tranchant-Dubreuil C."/>
            <person name="VanBuren R."/>
            <person name="Zhang Q."/>
            <person name="Andrade A.C."/>
            <person name="Argout X."/>
            <person name="Bertrand B."/>
            <person name="de Kochko A."/>
            <person name="Graziosi G."/>
            <person name="Henry R.J."/>
            <person name="Jayarama X."/>
            <person name="Ming R."/>
            <person name="Nagai C."/>
            <person name="Rounsley S."/>
            <person name="Sankoff D."/>
            <person name="Giuliano G."/>
            <person name="Albert V.A."/>
            <person name="Wincker P."/>
            <person name="Lashermes P."/>
        </authorList>
    </citation>
    <scope>NUCLEOTIDE SEQUENCE [LARGE SCALE GENOMIC DNA]</scope>
    <source>
        <strain evidence="4">cv. DH200-94</strain>
    </source>
</reference>
<feature type="region of interest" description="Disordered" evidence="1">
    <location>
        <begin position="1"/>
        <end position="33"/>
    </location>
</feature>
<dbReference type="Gramene" id="CDO99310">
    <property type="protein sequence ID" value="CDO99310"/>
    <property type="gene ID" value="GSCOC_T00026419001"/>
</dbReference>
<keyword evidence="4" id="KW-1185">Reference proteome</keyword>
<keyword evidence="2" id="KW-0472">Membrane</keyword>
<dbReference type="EMBL" id="HG739087">
    <property type="protein sequence ID" value="CDO99310.1"/>
    <property type="molecule type" value="Genomic_DNA"/>
</dbReference>
<sequence length="108" mass="11675">MASFGGKRAPANRSRPDRRAVLSARASSESSSIVDKGKRAACNAAYVGKKLLNSTGKATWYLATTLLIFVVPLLITMDREQQLENFELQNQALLGPAPPPQQVHGPPM</sequence>
<feature type="compositionally biased region" description="Low complexity" evidence="1">
    <location>
        <begin position="21"/>
        <end position="32"/>
    </location>
</feature>
<dbReference type="InterPro" id="IPR017411">
    <property type="entry name" value="Tom22_pln"/>
</dbReference>
<organism evidence="3 4">
    <name type="scientific">Coffea canephora</name>
    <name type="common">Robusta coffee</name>
    <dbReference type="NCBI Taxonomy" id="49390"/>
    <lineage>
        <taxon>Eukaryota</taxon>
        <taxon>Viridiplantae</taxon>
        <taxon>Streptophyta</taxon>
        <taxon>Embryophyta</taxon>
        <taxon>Tracheophyta</taxon>
        <taxon>Spermatophyta</taxon>
        <taxon>Magnoliopsida</taxon>
        <taxon>eudicotyledons</taxon>
        <taxon>Gunneridae</taxon>
        <taxon>Pentapetalae</taxon>
        <taxon>asterids</taxon>
        <taxon>lamiids</taxon>
        <taxon>Gentianales</taxon>
        <taxon>Rubiaceae</taxon>
        <taxon>Ixoroideae</taxon>
        <taxon>Gardenieae complex</taxon>
        <taxon>Bertiereae - Coffeeae clade</taxon>
        <taxon>Coffeeae</taxon>
        <taxon>Coffea</taxon>
    </lineage>
</organism>
<dbReference type="InParanoid" id="A0A068TSP4"/>
<keyword evidence="2" id="KW-1133">Transmembrane helix</keyword>
<protein>
    <recommendedName>
        <fullName evidence="5">Mitochondrial import receptor subunit TOM9-2-like</fullName>
    </recommendedName>
</protein>
<dbReference type="PANTHER" id="PTHR46867:SF4">
    <property type="entry name" value="MITOCHONDRIAL IMPORT RECEPTOR SUBUNIT TOM9-2"/>
    <property type="match status" value="1"/>
</dbReference>
<proteinExistence type="predicted"/>
<dbReference type="Proteomes" id="UP000295252">
    <property type="component" value="Chromosome V"/>
</dbReference>
<accession>A0A068TSP4</accession>
<dbReference type="OrthoDB" id="10016939at2759"/>
<name>A0A068TSP4_COFCA</name>
<dbReference type="CDD" id="cd22884">
    <property type="entry name" value="TOM22"/>
    <property type="match status" value="1"/>
</dbReference>
<evidence type="ECO:0000313" key="4">
    <source>
        <dbReference type="Proteomes" id="UP000295252"/>
    </source>
</evidence>
<dbReference type="FunCoup" id="A0A068TSP4">
    <property type="interactions" value="1952"/>
</dbReference>
<evidence type="ECO:0000313" key="3">
    <source>
        <dbReference type="EMBL" id="CDO99310.1"/>
    </source>
</evidence>